<sequence>MKTCLINTSVAFANSLSGSLKRFKILVERVKNGKTRPPGKHYAPQFRFRDIHPRLFFLSPSAAIPTSLSVAHK</sequence>
<evidence type="ECO:0000313" key="1">
    <source>
        <dbReference type="EMBL" id="MPD06092.1"/>
    </source>
</evidence>
<accession>A0A5B7K6Q7</accession>
<proteinExistence type="predicted"/>
<dbReference type="Proteomes" id="UP000324222">
    <property type="component" value="Unassembled WGS sequence"/>
</dbReference>
<organism evidence="1 2">
    <name type="scientific">Portunus trituberculatus</name>
    <name type="common">Swimming crab</name>
    <name type="synonym">Neptunus trituberculatus</name>
    <dbReference type="NCBI Taxonomy" id="210409"/>
    <lineage>
        <taxon>Eukaryota</taxon>
        <taxon>Metazoa</taxon>
        <taxon>Ecdysozoa</taxon>
        <taxon>Arthropoda</taxon>
        <taxon>Crustacea</taxon>
        <taxon>Multicrustacea</taxon>
        <taxon>Malacostraca</taxon>
        <taxon>Eumalacostraca</taxon>
        <taxon>Eucarida</taxon>
        <taxon>Decapoda</taxon>
        <taxon>Pleocyemata</taxon>
        <taxon>Brachyura</taxon>
        <taxon>Eubrachyura</taxon>
        <taxon>Portunoidea</taxon>
        <taxon>Portunidae</taxon>
        <taxon>Portuninae</taxon>
        <taxon>Portunus</taxon>
    </lineage>
</organism>
<keyword evidence="2" id="KW-1185">Reference proteome</keyword>
<comment type="caution">
    <text evidence="1">The sequence shown here is derived from an EMBL/GenBank/DDBJ whole genome shotgun (WGS) entry which is preliminary data.</text>
</comment>
<name>A0A5B7K6Q7_PORTR</name>
<dbReference type="EMBL" id="VSRR010149360">
    <property type="protein sequence ID" value="MPD06092.1"/>
    <property type="molecule type" value="Genomic_DNA"/>
</dbReference>
<dbReference type="AlphaFoldDB" id="A0A5B7K6Q7"/>
<protein>
    <submittedName>
        <fullName evidence="1">Uncharacterized protein</fullName>
    </submittedName>
</protein>
<gene>
    <name evidence="1" type="ORF">E2C01_101878</name>
</gene>
<reference evidence="1 2" key="1">
    <citation type="submission" date="2019-05" db="EMBL/GenBank/DDBJ databases">
        <title>Another draft genome of Portunus trituberculatus and its Hox gene families provides insights of decapod evolution.</title>
        <authorList>
            <person name="Jeong J.-H."/>
            <person name="Song I."/>
            <person name="Kim S."/>
            <person name="Choi T."/>
            <person name="Kim D."/>
            <person name="Ryu S."/>
            <person name="Kim W."/>
        </authorList>
    </citation>
    <scope>NUCLEOTIDE SEQUENCE [LARGE SCALE GENOMIC DNA]</scope>
    <source>
        <tissue evidence="1">Muscle</tissue>
    </source>
</reference>
<evidence type="ECO:0000313" key="2">
    <source>
        <dbReference type="Proteomes" id="UP000324222"/>
    </source>
</evidence>